<reference evidence="1 2" key="1">
    <citation type="submission" date="2018-03" db="EMBL/GenBank/DDBJ databases">
        <title>Genomic Encyclopedia of Archaeal and Bacterial Type Strains, Phase II (KMG-II): from individual species to whole genera.</title>
        <authorList>
            <person name="Goeker M."/>
        </authorList>
    </citation>
    <scope>NUCLEOTIDE SEQUENCE [LARGE SCALE GENOMIC DNA]</scope>
    <source>
        <strain evidence="1 2">DSM 43146</strain>
    </source>
</reference>
<dbReference type="Proteomes" id="UP000239415">
    <property type="component" value="Unassembled WGS sequence"/>
</dbReference>
<dbReference type="EMBL" id="PVMZ01000005">
    <property type="protein sequence ID" value="PRX22117.1"/>
    <property type="molecule type" value="Genomic_DNA"/>
</dbReference>
<evidence type="ECO:0008006" key="3">
    <source>
        <dbReference type="Google" id="ProtNLM"/>
    </source>
</evidence>
<sequence length="381" mass="41841">MPNQAALLVDARELHHGSHADLLTELPVPADAAGRKLDAIIVPTAWPANALRHAMQVGNETGCTVVALCSRAASAERAIDVADEEGAAVLAVDVKRSLAGKLPESAADVLLQRSGFGTSSDLSLKRNLGLVLARGSGWRRVLFLDDDIHIDQPKQLHQVAGLVDGYRAVGLANEGFEDNSVVCHAYRAVGGEQASFIGGGAMIVDAAQSRSFFPNIYNEDWLFLLGDGVPFKAAKAGVMRQRTYDPFAKPARAIGEELGDTLAEGLFWLLDSGEPLERAGTSYWAAALFRRRQFIDLVIDMVGPDEDRHRMRRSLEAARGRSSSISYGLCQQFVELWQTDLARWRRYMGRLKPRNSPEKFLHEVGLSHHVLFSKAYLENQR</sequence>
<keyword evidence="2" id="KW-1185">Reference proteome</keyword>
<proteinExistence type="predicted"/>
<name>A0A2T0KFG3_9ACTN</name>
<dbReference type="AlphaFoldDB" id="A0A2T0KFG3"/>
<comment type="caution">
    <text evidence="1">The sequence shown here is derived from an EMBL/GenBank/DDBJ whole genome shotgun (WGS) entry which is preliminary data.</text>
</comment>
<evidence type="ECO:0000313" key="1">
    <source>
        <dbReference type="EMBL" id="PRX22117.1"/>
    </source>
</evidence>
<organism evidence="1 2">
    <name type="scientific">Actinoplanes italicus</name>
    <dbReference type="NCBI Taxonomy" id="113567"/>
    <lineage>
        <taxon>Bacteria</taxon>
        <taxon>Bacillati</taxon>
        <taxon>Actinomycetota</taxon>
        <taxon>Actinomycetes</taxon>
        <taxon>Micromonosporales</taxon>
        <taxon>Micromonosporaceae</taxon>
        <taxon>Actinoplanes</taxon>
    </lineage>
</organism>
<dbReference type="RefSeq" id="WP_146169155.1">
    <property type="nucleotide sequence ID" value="NZ_BOMO01000033.1"/>
</dbReference>
<dbReference type="OrthoDB" id="3211607at2"/>
<gene>
    <name evidence="1" type="ORF">CLV67_105294</name>
</gene>
<evidence type="ECO:0000313" key="2">
    <source>
        <dbReference type="Proteomes" id="UP000239415"/>
    </source>
</evidence>
<protein>
    <recommendedName>
        <fullName evidence="3">Glycosyl transferase family 2</fullName>
    </recommendedName>
</protein>
<accession>A0A2T0KFG3</accession>